<dbReference type="OrthoDB" id="1918at2759"/>
<dbReference type="EMBL" id="JAFIQS010000001">
    <property type="protein sequence ID" value="KAG5174747.1"/>
    <property type="molecule type" value="Genomic_DNA"/>
</dbReference>
<proteinExistence type="predicted"/>
<protein>
    <recommendedName>
        <fullName evidence="3">Rgp1-domain-containing protein</fullName>
    </recommendedName>
</protein>
<comment type="caution">
    <text evidence="2">The sequence shown here is derived from an EMBL/GenBank/DDBJ whole genome shotgun (WGS) entry which is preliminary data.</text>
</comment>
<feature type="region of interest" description="Disordered" evidence="1">
    <location>
        <begin position="412"/>
        <end position="456"/>
    </location>
</feature>
<feature type="region of interest" description="Disordered" evidence="1">
    <location>
        <begin position="161"/>
        <end position="192"/>
    </location>
</feature>
<dbReference type="PANTHER" id="PTHR12507">
    <property type="entry name" value="REDUCED GROWTH PHENOTYPE 1 RGP1, YEAST -RELATED"/>
    <property type="match status" value="1"/>
</dbReference>
<feature type="compositionally biased region" description="Low complexity" evidence="1">
    <location>
        <begin position="412"/>
        <end position="427"/>
    </location>
</feature>
<accession>A0A8H7Y987</accession>
<name>A0A8H7Y987_PSICU</name>
<organism evidence="2">
    <name type="scientific">Psilocybe cubensis</name>
    <name type="common">Psychedelic mushroom</name>
    <name type="synonym">Stropharia cubensis</name>
    <dbReference type="NCBI Taxonomy" id="181762"/>
    <lineage>
        <taxon>Eukaryota</taxon>
        <taxon>Fungi</taxon>
        <taxon>Dikarya</taxon>
        <taxon>Basidiomycota</taxon>
        <taxon>Agaricomycotina</taxon>
        <taxon>Agaricomycetes</taxon>
        <taxon>Agaricomycetidae</taxon>
        <taxon>Agaricales</taxon>
        <taxon>Agaricineae</taxon>
        <taxon>Strophariaceae</taxon>
        <taxon>Psilocybe</taxon>
    </lineage>
</organism>
<feature type="region of interest" description="Disordered" evidence="1">
    <location>
        <begin position="38"/>
        <end position="85"/>
    </location>
</feature>
<dbReference type="AlphaFoldDB" id="A0A8H7Y987"/>
<dbReference type="Pfam" id="PF08737">
    <property type="entry name" value="Rgp1"/>
    <property type="match status" value="1"/>
</dbReference>
<feature type="compositionally biased region" description="Low complexity" evidence="1">
    <location>
        <begin position="161"/>
        <end position="176"/>
    </location>
</feature>
<sequence length="1013" mass="107844">MPGITSTNDADSPVRIVVTPSQSSFFAGESFSVTITFTNTRSTEAGPSKPTPHSHKRGAHSISSAPLARPPTSPGTPRSAAIHTPVRSKVVEEVPRRKGFIGKGKPLSSSETLPDLIEQRRKKQLVPKALSVSITPFELEGQLADGVTSLSAPYSQRSFIQSASSSTPTTPHVSSPLARTDSLPLASNHPHARKQSLLDGQFSLDVLSPTTSTPPLPYTPTSSTSTFSLALDPIAEATMSPYPSTPAIGSPTIEPVSFTPHTPTADVPSPNSVYAYPPPRPTNHRPTPIGLGQPSNSPRGYLHPPRSAFATTFPPPNTELILYSYAQLSGTIQITPVPGALPTPEQSQTLNAVRGALLSRSVLGGGSMDITSTMSATSPASPKPRLRQTHSRSSSFSAGLLSILSPTSLVSSIASPSPPASATHSRSGSMRWRSTSSTAMPLAATPTSARFPNSSSSPSVLAFGNTSGQEFDPEEPLPTFEIQPAMLAVDLSLAPGESRSYTYTVKLPDNLPPTFKGKALKFNYELIVGTCRAGPSGGSGGGVSANSISRVMKVPVRIYNHVAVGHSMKPYDLLWPVSRRQDAGMPGTEAKVEEEGNELDRLSSGVARLPASSTPSSSASTNTRESIQEYARSLLASLPEPVPQEDGGSSWSSTDGVLDGQGEKMINTRRAEELRRTESERERVEEVNLTGCREAVEILTRNPKKASYDVNKDGVKVAVLTFTKSAYRLGETVTGVVEINERTSRARVLKLSAILESHETLPSTISPPSSAKHLRRAHAESHCSFTLNTLRTTFSLDIPSDASPAFQVRVGTPVSSPSSPHHTQPPTPGGLEWKVRLCLLVGIASETSHTGVQNVRFKSLMRDGPRGEWGSSWRATPGNAPLEKPNLKLEAARAQQQQRAAQQLSSPRAWSRFIVSSILYGSQSNDTAEREYHDGDVLDTDEEDGDLFSGDADGDGYDGIIPDLAGGVGVGVDFSGGEEGWRNVKLETVECEVPVKVFPGNTAFKALDVVFDV</sequence>
<feature type="compositionally biased region" description="Polar residues" evidence="1">
    <location>
        <begin position="432"/>
        <end position="453"/>
    </location>
</feature>
<dbReference type="InterPro" id="IPR014848">
    <property type="entry name" value="Rgp1"/>
</dbReference>
<feature type="compositionally biased region" description="Low complexity" evidence="1">
    <location>
        <begin position="610"/>
        <end position="621"/>
    </location>
</feature>
<feature type="region of interest" description="Disordered" evidence="1">
    <location>
        <begin position="810"/>
        <end position="829"/>
    </location>
</feature>
<reference evidence="2" key="1">
    <citation type="submission" date="2021-02" db="EMBL/GenBank/DDBJ databases">
        <title>Psilocybe cubensis genome.</title>
        <authorList>
            <person name="Mckernan K.J."/>
            <person name="Crawford S."/>
            <person name="Trippe A."/>
            <person name="Kane L.T."/>
            <person name="Mclaughlin S."/>
        </authorList>
    </citation>
    <scope>NUCLEOTIDE SEQUENCE [LARGE SCALE GENOMIC DNA]</scope>
    <source>
        <strain evidence="2">MGC-MH-2018</strain>
    </source>
</reference>
<feature type="compositionally biased region" description="Basic and acidic residues" evidence="1">
    <location>
        <begin position="590"/>
        <end position="601"/>
    </location>
</feature>
<feature type="region of interest" description="Disordered" evidence="1">
    <location>
        <begin position="582"/>
        <end position="626"/>
    </location>
</feature>
<feature type="region of interest" description="Disordered" evidence="1">
    <location>
        <begin position="639"/>
        <end position="660"/>
    </location>
</feature>
<evidence type="ECO:0000313" key="2">
    <source>
        <dbReference type="EMBL" id="KAG5174747.1"/>
    </source>
</evidence>
<feature type="compositionally biased region" description="Low complexity" evidence="1">
    <location>
        <begin position="371"/>
        <end position="380"/>
    </location>
</feature>
<gene>
    <name evidence="2" type="ORF">JR316_001413</name>
</gene>
<evidence type="ECO:0008006" key="3">
    <source>
        <dbReference type="Google" id="ProtNLM"/>
    </source>
</evidence>
<feature type="compositionally biased region" description="Low complexity" evidence="1">
    <location>
        <begin position="810"/>
        <end position="822"/>
    </location>
</feature>
<evidence type="ECO:0000256" key="1">
    <source>
        <dbReference type="SAM" id="MobiDB-lite"/>
    </source>
</evidence>
<feature type="region of interest" description="Disordered" evidence="1">
    <location>
        <begin position="258"/>
        <end position="299"/>
    </location>
</feature>
<feature type="region of interest" description="Disordered" evidence="1">
    <location>
        <begin position="369"/>
        <end position="392"/>
    </location>
</feature>